<evidence type="ECO:0000313" key="1">
    <source>
        <dbReference type="Proteomes" id="UP000887580"/>
    </source>
</evidence>
<dbReference type="Proteomes" id="UP000887580">
    <property type="component" value="Unplaced"/>
</dbReference>
<name>A0AC35EVA7_9BILA</name>
<protein>
    <submittedName>
        <fullName evidence="2">Uncharacterized protein</fullName>
    </submittedName>
</protein>
<sequence length="356" mass="38477">MLPEYTTLKSTGSSVSQESHDSGASVNGAFIGAFRTSTGRSITTTDTESKPPASPSSHGSQRSSNNNNNRVPGSGHMSRLSMRSNHSTTSDMSSAPLAKPEFVEINSEFYYEAPTADTPSSYGQTDVTATTPTKNEKTTATIFKQKRIEKLLPKFGRLILDSSPSAGPSTVIFSSNDSSDTPTTGVVEMNVDDHGNVTVDPTDPSTSPQKTSSSKTAAVSRLTYQFRCHSSESIFLEVESPTEPIPPESPPTPTKGFLRNRRVIRRQGSLREGGNSRRNRSQIRVPRSFLSANIAHKFVASFRQKTSRIQQTSTDDGVEIVSVSRLDSFGNPTKRTGPTNSTSMPQSPNMSKKSSL</sequence>
<accession>A0AC35EVA7</accession>
<evidence type="ECO:0000313" key="2">
    <source>
        <dbReference type="WBParaSite" id="PS1159_v2.g1098.t1"/>
    </source>
</evidence>
<organism evidence="1 2">
    <name type="scientific">Panagrolaimus sp. PS1159</name>
    <dbReference type="NCBI Taxonomy" id="55785"/>
    <lineage>
        <taxon>Eukaryota</taxon>
        <taxon>Metazoa</taxon>
        <taxon>Ecdysozoa</taxon>
        <taxon>Nematoda</taxon>
        <taxon>Chromadorea</taxon>
        <taxon>Rhabditida</taxon>
        <taxon>Tylenchina</taxon>
        <taxon>Panagrolaimomorpha</taxon>
        <taxon>Panagrolaimoidea</taxon>
        <taxon>Panagrolaimidae</taxon>
        <taxon>Panagrolaimus</taxon>
    </lineage>
</organism>
<proteinExistence type="predicted"/>
<dbReference type="WBParaSite" id="PS1159_v2.g1098.t1">
    <property type="protein sequence ID" value="PS1159_v2.g1098.t1"/>
    <property type="gene ID" value="PS1159_v2.g1098"/>
</dbReference>
<reference evidence="2" key="1">
    <citation type="submission" date="2022-11" db="UniProtKB">
        <authorList>
            <consortium name="WormBaseParasite"/>
        </authorList>
    </citation>
    <scope>IDENTIFICATION</scope>
</reference>